<accession>A0A6C0ASV2</accession>
<sequence length="285" mass="33962">MDTFSLTRYLYPTVDVRQSLFMSMLDRNLDESLFWAFELFYSNDFIDDTLIETSTFEYVKRIYDHIYRELNPDIDSWINKKLVTMEPDIALASLINTLIQRQYSIVSFLEHVIHVKCEERVIASNIKKFRILLAKDDICKYKTIDDTTLSPRNILKTACRFAIRTNISILFNTFIPGSLIELWTNHWLYYAARTPIWATRINRLNGWLNEDKLAVEFDEEYVDDNDLSDFDEFHNRWNYEPDEQSIELRNRIIGNYSDNAIQMNIQTFCSTYGAYLPIRKLQIRN</sequence>
<reference evidence="1" key="1">
    <citation type="journal article" date="2020" name="Nature">
        <title>Giant virus diversity and host interactions through global metagenomics.</title>
        <authorList>
            <person name="Schulz F."/>
            <person name="Roux S."/>
            <person name="Paez-Espino D."/>
            <person name="Jungbluth S."/>
            <person name="Walsh D.A."/>
            <person name="Denef V.J."/>
            <person name="McMahon K.D."/>
            <person name="Konstantinidis K.T."/>
            <person name="Eloe-Fadrosh E.A."/>
            <person name="Kyrpides N.C."/>
            <person name="Woyke T."/>
        </authorList>
    </citation>
    <scope>NUCLEOTIDE SEQUENCE</scope>
    <source>
        <strain evidence="1">GVMAG-S-1101171-111</strain>
    </source>
</reference>
<proteinExistence type="predicted"/>
<evidence type="ECO:0000313" key="1">
    <source>
        <dbReference type="EMBL" id="QHS82480.1"/>
    </source>
</evidence>
<dbReference type="EMBL" id="MN740803">
    <property type="protein sequence ID" value="QHS82480.1"/>
    <property type="molecule type" value="Genomic_DNA"/>
</dbReference>
<protein>
    <submittedName>
        <fullName evidence="1">Uncharacterized protein</fullName>
    </submittedName>
</protein>
<name>A0A6C0ASV2_9ZZZZ</name>
<organism evidence="1">
    <name type="scientific">viral metagenome</name>
    <dbReference type="NCBI Taxonomy" id="1070528"/>
    <lineage>
        <taxon>unclassified sequences</taxon>
        <taxon>metagenomes</taxon>
        <taxon>organismal metagenomes</taxon>
    </lineage>
</organism>
<dbReference type="AlphaFoldDB" id="A0A6C0ASV2"/>